<dbReference type="AlphaFoldDB" id="A0A8T2K174"/>
<comment type="caution">
    <text evidence="1">The sequence shown here is derived from an EMBL/GenBank/DDBJ whole genome shotgun (WGS) entry which is preliminary data.</text>
</comment>
<evidence type="ECO:0000313" key="1">
    <source>
        <dbReference type="EMBL" id="KAG8448316.1"/>
    </source>
</evidence>
<protein>
    <submittedName>
        <fullName evidence="1">Uncharacterized protein</fullName>
    </submittedName>
</protein>
<proteinExistence type="predicted"/>
<dbReference type="Proteomes" id="UP000812440">
    <property type="component" value="Chromosome 8_10"/>
</dbReference>
<sequence>MDPPSTFYVVWRLDGTLCVPSLNGLLFPLVSSYLSQESSSSTSCCTFAFSLTSMQISGCCNHLINQLFVHILLKRPCHIN</sequence>
<name>A0A8T2K174_9PIPI</name>
<gene>
    <name evidence="1" type="ORF">GDO86_015417</name>
</gene>
<dbReference type="EMBL" id="JAACNH010000003">
    <property type="protein sequence ID" value="KAG8448316.1"/>
    <property type="molecule type" value="Genomic_DNA"/>
</dbReference>
<evidence type="ECO:0000313" key="2">
    <source>
        <dbReference type="Proteomes" id="UP000812440"/>
    </source>
</evidence>
<accession>A0A8T2K174</accession>
<keyword evidence="2" id="KW-1185">Reference proteome</keyword>
<reference evidence="1" key="1">
    <citation type="thesis" date="2020" institute="ProQuest LLC" country="789 East Eisenhower Parkway, Ann Arbor, MI, USA">
        <title>Comparative Genomics and Chromosome Evolution.</title>
        <authorList>
            <person name="Mudd A.B."/>
        </authorList>
    </citation>
    <scope>NUCLEOTIDE SEQUENCE</scope>
    <source>
        <strain evidence="1">Female2</strain>
        <tissue evidence="1">Blood</tissue>
    </source>
</reference>
<organism evidence="1 2">
    <name type="scientific">Hymenochirus boettgeri</name>
    <name type="common">Congo dwarf clawed frog</name>
    <dbReference type="NCBI Taxonomy" id="247094"/>
    <lineage>
        <taxon>Eukaryota</taxon>
        <taxon>Metazoa</taxon>
        <taxon>Chordata</taxon>
        <taxon>Craniata</taxon>
        <taxon>Vertebrata</taxon>
        <taxon>Euteleostomi</taxon>
        <taxon>Amphibia</taxon>
        <taxon>Batrachia</taxon>
        <taxon>Anura</taxon>
        <taxon>Pipoidea</taxon>
        <taxon>Pipidae</taxon>
        <taxon>Pipinae</taxon>
        <taxon>Hymenochirus</taxon>
    </lineage>
</organism>